<evidence type="ECO:0000313" key="4">
    <source>
        <dbReference type="Proteomes" id="UP001597479"/>
    </source>
</evidence>
<dbReference type="PRINTS" id="PR00385">
    <property type="entry name" value="P450"/>
</dbReference>
<comment type="similarity">
    <text evidence="1 2">Belongs to the cytochrome P450 family.</text>
</comment>
<dbReference type="PROSITE" id="PS00086">
    <property type="entry name" value="CYTOCHROME_P450"/>
    <property type="match status" value="1"/>
</dbReference>
<dbReference type="Gene3D" id="1.10.630.10">
    <property type="entry name" value="Cytochrome P450"/>
    <property type="match status" value="1"/>
</dbReference>
<dbReference type="InterPro" id="IPR001128">
    <property type="entry name" value="Cyt_P450"/>
</dbReference>
<dbReference type="CDD" id="cd11029">
    <property type="entry name" value="CYP107-like"/>
    <property type="match status" value="1"/>
</dbReference>
<dbReference type="EMBL" id="JBHUOG010000001">
    <property type="protein sequence ID" value="MFD2794479.1"/>
    <property type="molecule type" value="Genomic_DNA"/>
</dbReference>
<keyword evidence="2" id="KW-0408">Iron</keyword>
<keyword evidence="2" id="KW-0479">Metal-binding</keyword>
<dbReference type="RefSeq" id="WP_377183494.1">
    <property type="nucleotide sequence ID" value="NZ_JBHUOG010000001.1"/>
</dbReference>
<dbReference type="SUPFAM" id="SSF48264">
    <property type="entry name" value="Cytochrome P450"/>
    <property type="match status" value="1"/>
</dbReference>
<dbReference type="InterPro" id="IPR036396">
    <property type="entry name" value="Cyt_P450_sf"/>
</dbReference>
<gene>
    <name evidence="3" type="ORF">ACFS27_13065</name>
</gene>
<reference evidence="4" key="1">
    <citation type="journal article" date="2019" name="Int. J. Syst. Evol. Microbiol.">
        <title>The Global Catalogue of Microorganisms (GCM) 10K type strain sequencing project: providing services to taxonomists for standard genome sequencing and annotation.</title>
        <authorList>
            <consortium name="The Broad Institute Genomics Platform"/>
            <consortium name="The Broad Institute Genome Sequencing Center for Infectious Disease"/>
            <person name="Wu L."/>
            <person name="Ma J."/>
        </authorList>
    </citation>
    <scope>NUCLEOTIDE SEQUENCE [LARGE SCALE GENOMIC DNA]</scope>
    <source>
        <strain evidence="4">CCM 7044</strain>
    </source>
</reference>
<evidence type="ECO:0000256" key="2">
    <source>
        <dbReference type="RuleBase" id="RU000461"/>
    </source>
</evidence>
<organism evidence="3 4">
    <name type="scientific">Promicromonospora vindobonensis</name>
    <dbReference type="NCBI Taxonomy" id="195748"/>
    <lineage>
        <taxon>Bacteria</taxon>
        <taxon>Bacillati</taxon>
        <taxon>Actinomycetota</taxon>
        <taxon>Actinomycetes</taxon>
        <taxon>Micrococcales</taxon>
        <taxon>Promicromonosporaceae</taxon>
        <taxon>Promicromonospora</taxon>
    </lineage>
</organism>
<evidence type="ECO:0000256" key="1">
    <source>
        <dbReference type="ARBA" id="ARBA00010617"/>
    </source>
</evidence>
<evidence type="ECO:0000313" key="3">
    <source>
        <dbReference type="EMBL" id="MFD2794479.1"/>
    </source>
</evidence>
<dbReference type="PANTHER" id="PTHR46696">
    <property type="entry name" value="P450, PUTATIVE (EUROFUNG)-RELATED"/>
    <property type="match status" value="1"/>
</dbReference>
<comment type="caution">
    <text evidence="3">The sequence shown here is derived from an EMBL/GenBank/DDBJ whole genome shotgun (WGS) entry which is preliminary data.</text>
</comment>
<keyword evidence="4" id="KW-1185">Reference proteome</keyword>
<keyword evidence="2" id="KW-0503">Monooxygenase</keyword>
<dbReference type="PRINTS" id="PR00359">
    <property type="entry name" value="BP450"/>
</dbReference>
<dbReference type="InterPro" id="IPR017972">
    <property type="entry name" value="Cyt_P450_CS"/>
</dbReference>
<proteinExistence type="inferred from homology"/>
<dbReference type="Pfam" id="PF00067">
    <property type="entry name" value="p450"/>
    <property type="match status" value="1"/>
</dbReference>
<keyword evidence="2" id="KW-0560">Oxidoreductase</keyword>
<keyword evidence="2" id="KW-0349">Heme</keyword>
<dbReference type="Proteomes" id="UP001597479">
    <property type="component" value="Unassembled WGS sequence"/>
</dbReference>
<accession>A0ABW5VTA7</accession>
<protein>
    <submittedName>
        <fullName evidence="3">Cytochrome P450</fullName>
    </submittedName>
</protein>
<name>A0ABW5VTA7_9MICO</name>
<dbReference type="PANTHER" id="PTHR46696:SF1">
    <property type="entry name" value="CYTOCHROME P450 YJIB-RELATED"/>
    <property type="match status" value="1"/>
</dbReference>
<dbReference type="InterPro" id="IPR002397">
    <property type="entry name" value="Cyt_P450_B"/>
</dbReference>
<sequence>MTSAAPARHVLDPTGKDVYGEIERFRADGPMVRVEMPGGRPAWVVLGYAEAVELLKVRNRNPLVSKDIAHWADFVAGRVPEGWPLLMWAVKAGMFTADPPRHRDLRSWAAPAFTPRRIERLAPVIEQIVADRLDVMATAAAAADGRVMDLRAEFCLPVPIETIGALLGVPDDLAGTFLLGADALFDTAITPDVAQARFGALLGAIETMVDRKVADPGVDLTSDLVKTLGKKDAYTREVLLETVRLTIVAGYETTGNLIDQAVFALLTHPEHLAAVRAGEVSWDAVIDETLRWAGVAGNLPLRFAVKAFELGGAQIQAGDAILVSYVGTGRDPRKFDRPDAFDPTRATRDHLGFGHGTHYCLGAPLAVLEAKVALPALFDRYPGLRLAEDPGTIPANPGFITNGHARLPVHLGTTRA</sequence>